<dbReference type="GO" id="GO:0016903">
    <property type="term" value="F:oxidoreductase activity, acting on the aldehyde or oxo group of donors"/>
    <property type="evidence" value="ECO:0007669"/>
    <property type="project" value="InterPro"/>
</dbReference>
<keyword evidence="4" id="KW-1185">Reference proteome</keyword>
<keyword evidence="1" id="KW-0560">Oxidoreductase</keyword>
<dbReference type="Proteomes" id="UP000243547">
    <property type="component" value="Unassembled WGS sequence"/>
</dbReference>
<dbReference type="InterPro" id="IPR019752">
    <property type="entry name" value="Pyrv/ketoisovalerate_OxRed_cat"/>
</dbReference>
<dbReference type="Pfam" id="PF01558">
    <property type="entry name" value="POR"/>
    <property type="match status" value="1"/>
</dbReference>
<organism evidence="3 4">
    <name type="scientific">Anaerobranca californiensis DSM 14826</name>
    <dbReference type="NCBI Taxonomy" id="1120989"/>
    <lineage>
        <taxon>Bacteria</taxon>
        <taxon>Bacillati</taxon>
        <taxon>Bacillota</taxon>
        <taxon>Clostridia</taxon>
        <taxon>Eubacteriales</taxon>
        <taxon>Proteinivoracaceae</taxon>
        <taxon>Anaerobranca</taxon>
    </lineage>
</organism>
<gene>
    <name evidence="3" type="ORF">SAMN02745227_00846</name>
</gene>
<evidence type="ECO:0000259" key="2">
    <source>
        <dbReference type="Pfam" id="PF01558"/>
    </source>
</evidence>
<evidence type="ECO:0000256" key="1">
    <source>
        <dbReference type="ARBA" id="ARBA00023002"/>
    </source>
</evidence>
<accession>A0A1M6MMS9</accession>
<reference evidence="4" key="1">
    <citation type="submission" date="2016-11" db="EMBL/GenBank/DDBJ databases">
        <authorList>
            <person name="Varghese N."/>
            <person name="Submissions S."/>
        </authorList>
    </citation>
    <scope>NUCLEOTIDE SEQUENCE [LARGE SCALE GENOMIC DNA]</scope>
    <source>
        <strain evidence="4">DSM 14826</strain>
    </source>
</reference>
<protein>
    <submittedName>
        <fullName evidence="3">Pyruvate ferredoxin/flavodoxin oxidoreductase</fullName>
    </submittedName>
</protein>
<dbReference type="AlphaFoldDB" id="A0A1M6MMS9"/>
<feature type="domain" description="Pyruvate/ketoisovalerate oxidoreductase catalytic" evidence="2">
    <location>
        <begin position="11"/>
        <end position="47"/>
    </location>
</feature>
<keyword evidence="3" id="KW-0670">Pyruvate</keyword>
<proteinExistence type="predicted"/>
<evidence type="ECO:0000313" key="4">
    <source>
        <dbReference type="Proteomes" id="UP000243547"/>
    </source>
</evidence>
<dbReference type="EMBL" id="FRAI01000007">
    <property type="protein sequence ID" value="SHJ84690.1"/>
    <property type="molecule type" value="Genomic_DNA"/>
</dbReference>
<dbReference type="InterPro" id="IPR002869">
    <property type="entry name" value="Pyrv_flavodox_OxRed_cen"/>
</dbReference>
<evidence type="ECO:0000313" key="3">
    <source>
        <dbReference type="EMBL" id="SHJ84690.1"/>
    </source>
</evidence>
<dbReference type="SUPFAM" id="SSF53323">
    <property type="entry name" value="Pyruvate-ferredoxin oxidoreductase, PFOR, domain III"/>
    <property type="match status" value="1"/>
</dbReference>
<dbReference type="Gene3D" id="3.40.920.10">
    <property type="entry name" value="Pyruvate-ferredoxin oxidoreductase, PFOR, domain III"/>
    <property type="match status" value="1"/>
</dbReference>
<sequence length="65" mass="7221">MDYNILIGGAAGQGVDTIANILEKGFKRAGYYVFSTKDYMSRIRGDTILPLFVFLKSPYVAIKIV</sequence>
<name>A0A1M6MMS9_9FIRM</name>
<dbReference type="STRING" id="1120989.SAMN02745227_00846"/>